<organism evidence="4 5">
    <name type="scientific">Paraburkholderia ultramafica</name>
    <dbReference type="NCBI Taxonomy" id="1544867"/>
    <lineage>
        <taxon>Bacteria</taxon>
        <taxon>Pseudomonadati</taxon>
        <taxon>Pseudomonadota</taxon>
        <taxon>Betaproteobacteria</taxon>
        <taxon>Burkholderiales</taxon>
        <taxon>Burkholderiaceae</taxon>
        <taxon>Paraburkholderia</taxon>
    </lineage>
</organism>
<dbReference type="SMART" id="SM00342">
    <property type="entry name" value="HTH_ARAC"/>
    <property type="match status" value="1"/>
</dbReference>
<reference evidence="4 5" key="1">
    <citation type="submission" date="2020-04" db="EMBL/GenBank/DDBJ databases">
        <authorList>
            <person name="De Canck E."/>
        </authorList>
    </citation>
    <scope>NUCLEOTIDE SEQUENCE [LARGE SCALE GENOMIC DNA]</scope>
    <source>
        <strain evidence="4 5">LMG 28614</strain>
    </source>
</reference>
<dbReference type="PANTHER" id="PTHR43130">
    <property type="entry name" value="ARAC-FAMILY TRANSCRIPTIONAL REGULATOR"/>
    <property type="match status" value="1"/>
</dbReference>
<dbReference type="PANTHER" id="PTHR43130:SF11">
    <property type="entry name" value="TRANSCRIPTIONAL REGULATORY PROTEIN"/>
    <property type="match status" value="1"/>
</dbReference>
<dbReference type="PROSITE" id="PS01124">
    <property type="entry name" value="HTH_ARAC_FAMILY_2"/>
    <property type="match status" value="1"/>
</dbReference>
<dbReference type="Pfam" id="PF12833">
    <property type="entry name" value="HTH_18"/>
    <property type="match status" value="1"/>
</dbReference>
<gene>
    <name evidence="4" type="primary">rhaS_9</name>
    <name evidence="4" type="ORF">LMG28614_02967</name>
</gene>
<keyword evidence="5" id="KW-1185">Reference proteome</keyword>
<dbReference type="Proteomes" id="UP000494365">
    <property type="component" value="Unassembled WGS sequence"/>
</dbReference>
<evidence type="ECO:0000313" key="4">
    <source>
        <dbReference type="EMBL" id="CAB3789690.1"/>
    </source>
</evidence>
<dbReference type="Pfam" id="PF01965">
    <property type="entry name" value="DJ-1_PfpI"/>
    <property type="match status" value="1"/>
</dbReference>
<keyword evidence="1" id="KW-0805">Transcription regulation</keyword>
<evidence type="ECO:0000256" key="1">
    <source>
        <dbReference type="ARBA" id="ARBA00023015"/>
    </source>
</evidence>
<evidence type="ECO:0000256" key="2">
    <source>
        <dbReference type="ARBA" id="ARBA00023163"/>
    </source>
</evidence>
<sequence length="343" mass="37284">MSALYKRGVLENTVSIDNFDTDPAMRIFVLALEGVFDTGLTTVLDALTTANELARATGMATPGFEITVAGMRPEVRTALGLQVPVHDMTDAPAPDWVVVPALNRTTTDLLVPSLGRADVIDALGALRTWHSAGAHLGAACTGTFVLAESGLLNGREATTTWWLSPVFRQRYPEVHLDAHRIVVPSGSMVTAGAALGHLDLALWLIRNNSPELAALVASYLVFDSRPSQSAFAISDHLSHSDPLVARFDRWVREHLDTAIALDDAADALATSKRTLTRRLNEVLGKTPVEYIQDLRVERAVHLLKTSKDSVDRIAERVGYADGVTLRTLLRRRLGKGVRELRAS</sequence>
<evidence type="ECO:0000259" key="3">
    <source>
        <dbReference type="PROSITE" id="PS01124"/>
    </source>
</evidence>
<protein>
    <submittedName>
        <fullName evidence="4">HTH-type transcriptional activator RhaS</fullName>
    </submittedName>
</protein>
<dbReference type="InterPro" id="IPR002818">
    <property type="entry name" value="DJ-1/PfpI"/>
</dbReference>
<accession>A0A6S7BFU6</accession>
<dbReference type="AlphaFoldDB" id="A0A6S7BFU6"/>
<dbReference type="SUPFAM" id="SSF46689">
    <property type="entry name" value="Homeodomain-like"/>
    <property type="match status" value="1"/>
</dbReference>
<keyword evidence="2" id="KW-0804">Transcription</keyword>
<feature type="domain" description="HTH araC/xylS-type" evidence="3">
    <location>
        <begin position="245"/>
        <end position="343"/>
    </location>
</feature>
<dbReference type="Gene3D" id="3.40.50.880">
    <property type="match status" value="1"/>
</dbReference>
<dbReference type="InterPro" id="IPR052158">
    <property type="entry name" value="INH-QAR"/>
</dbReference>
<dbReference type="InterPro" id="IPR018060">
    <property type="entry name" value="HTH_AraC"/>
</dbReference>
<name>A0A6S7BFU6_9BURK</name>
<dbReference type="EMBL" id="CADIKK010000012">
    <property type="protein sequence ID" value="CAB3789690.1"/>
    <property type="molecule type" value="Genomic_DNA"/>
</dbReference>
<dbReference type="Gene3D" id="1.10.10.60">
    <property type="entry name" value="Homeodomain-like"/>
    <property type="match status" value="1"/>
</dbReference>
<dbReference type="SUPFAM" id="SSF52317">
    <property type="entry name" value="Class I glutamine amidotransferase-like"/>
    <property type="match status" value="1"/>
</dbReference>
<dbReference type="CDD" id="cd03138">
    <property type="entry name" value="GATase1_AraC_2"/>
    <property type="match status" value="1"/>
</dbReference>
<dbReference type="InterPro" id="IPR009057">
    <property type="entry name" value="Homeodomain-like_sf"/>
</dbReference>
<evidence type="ECO:0000313" key="5">
    <source>
        <dbReference type="Proteomes" id="UP000494365"/>
    </source>
</evidence>
<dbReference type="GO" id="GO:0043565">
    <property type="term" value="F:sequence-specific DNA binding"/>
    <property type="evidence" value="ECO:0007669"/>
    <property type="project" value="InterPro"/>
</dbReference>
<dbReference type="GO" id="GO:0003700">
    <property type="term" value="F:DNA-binding transcription factor activity"/>
    <property type="evidence" value="ECO:0007669"/>
    <property type="project" value="InterPro"/>
</dbReference>
<proteinExistence type="predicted"/>
<dbReference type="InterPro" id="IPR029062">
    <property type="entry name" value="Class_I_gatase-like"/>
</dbReference>